<keyword evidence="2" id="KW-1185">Reference proteome</keyword>
<dbReference type="InterPro" id="IPR056209">
    <property type="entry name" value="SU10_adaptor"/>
</dbReference>
<dbReference type="EMBL" id="CP014646">
    <property type="protein sequence ID" value="AMO36619.1"/>
    <property type="molecule type" value="Genomic_DNA"/>
</dbReference>
<reference evidence="2" key="1">
    <citation type="submission" date="2016-03" db="EMBL/GenBank/DDBJ databases">
        <authorList>
            <person name="Ma C."/>
            <person name="Zhou S."/>
            <person name="Yang G."/>
        </authorList>
    </citation>
    <scope>NUCLEOTIDE SEQUENCE [LARGE SCALE GENOMIC DNA]</scope>
    <source>
        <strain evidence="2">SgZ-1</strain>
    </source>
</reference>
<dbReference type="Pfam" id="PF24175">
    <property type="entry name" value="SU10_adaptor"/>
    <property type="match status" value="1"/>
</dbReference>
<sequence length="221" mass="25175">MNRGALRRRVRLLAQDTARPYMWQDEDIDDWLNEAQQEGAVRARLLRATPATDGNLCEHSLGAGESTVTIPHSLFEISHQSWRQGDRTARLHLVSREWMDTTIPRWRDEPAGEPAYLVQDANVLQLSPAPSIAGTLLLEGYRMPKAMESDEDEPEIPAFHHVHLVQWAMHVGYSIPDAETFNPDKSRIAEAEFSRFFGSRPDADLRASTRHDEAQRIVAWL</sequence>
<evidence type="ECO:0000313" key="2">
    <source>
        <dbReference type="Proteomes" id="UP000036902"/>
    </source>
</evidence>
<dbReference type="STRING" id="1134435.AC731_006490"/>
<accession>A0A127K3U0</accession>
<dbReference type="Proteomes" id="UP000036902">
    <property type="component" value="Chromosome"/>
</dbReference>
<dbReference type="RefSeq" id="WP_048704216.1">
    <property type="nucleotide sequence ID" value="NZ_CP014646.1"/>
</dbReference>
<proteinExistence type="predicted"/>
<dbReference type="KEGG" id="thu:AC731_006490"/>
<dbReference type="AlphaFoldDB" id="A0A127K3U0"/>
<name>A0A127K3U0_9RHOO</name>
<organism evidence="1 2">
    <name type="scientific">Thauera humireducens</name>
    <dbReference type="NCBI Taxonomy" id="1134435"/>
    <lineage>
        <taxon>Bacteria</taxon>
        <taxon>Pseudomonadati</taxon>
        <taxon>Pseudomonadota</taxon>
        <taxon>Betaproteobacteria</taxon>
        <taxon>Rhodocyclales</taxon>
        <taxon>Zoogloeaceae</taxon>
        <taxon>Thauera</taxon>
    </lineage>
</organism>
<gene>
    <name evidence="1" type="ORF">AC731_006490</name>
</gene>
<protein>
    <submittedName>
        <fullName evidence="1">Uncharacterized protein</fullName>
    </submittedName>
</protein>
<evidence type="ECO:0000313" key="1">
    <source>
        <dbReference type="EMBL" id="AMO36619.1"/>
    </source>
</evidence>